<organism evidence="1 2">
    <name type="scientific">Elysia crispata</name>
    <name type="common">lettuce slug</name>
    <dbReference type="NCBI Taxonomy" id="231223"/>
    <lineage>
        <taxon>Eukaryota</taxon>
        <taxon>Metazoa</taxon>
        <taxon>Spiralia</taxon>
        <taxon>Lophotrochozoa</taxon>
        <taxon>Mollusca</taxon>
        <taxon>Gastropoda</taxon>
        <taxon>Heterobranchia</taxon>
        <taxon>Euthyneura</taxon>
        <taxon>Panpulmonata</taxon>
        <taxon>Sacoglossa</taxon>
        <taxon>Placobranchoidea</taxon>
        <taxon>Plakobranchidae</taxon>
        <taxon>Elysia</taxon>
    </lineage>
</organism>
<protein>
    <submittedName>
        <fullName evidence="1">Uncharacterized protein</fullName>
    </submittedName>
</protein>
<proteinExistence type="predicted"/>
<sequence length="133" mass="15299">MATAPEEGHSSSLVPPGALLRCDDFMWVVREVCVVREVWVRVRGTRMKHEGQDKTVQERQIVFRFGMMKCRAKQEGRVNQRGEQAEREFSLSMPEFKTRRSVAQHTKDFKLLFSKGKSLLSRGSRNSPISSDI</sequence>
<evidence type="ECO:0000313" key="2">
    <source>
        <dbReference type="Proteomes" id="UP001283361"/>
    </source>
</evidence>
<evidence type="ECO:0000313" key="1">
    <source>
        <dbReference type="EMBL" id="KAK3781427.1"/>
    </source>
</evidence>
<reference evidence="1" key="1">
    <citation type="journal article" date="2023" name="G3 (Bethesda)">
        <title>A reference genome for the long-term kleptoplast-retaining sea slug Elysia crispata morphotype clarki.</title>
        <authorList>
            <person name="Eastman K.E."/>
            <person name="Pendleton A.L."/>
            <person name="Shaikh M.A."/>
            <person name="Suttiyut T."/>
            <person name="Ogas R."/>
            <person name="Tomko P."/>
            <person name="Gavelis G."/>
            <person name="Widhalm J.R."/>
            <person name="Wisecaver J.H."/>
        </authorList>
    </citation>
    <scope>NUCLEOTIDE SEQUENCE</scope>
    <source>
        <strain evidence="1">ECLA1</strain>
    </source>
</reference>
<gene>
    <name evidence="1" type="ORF">RRG08_019053</name>
</gene>
<dbReference type="AlphaFoldDB" id="A0AAE1DST2"/>
<accession>A0AAE1DST2</accession>
<comment type="caution">
    <text evidence="1">The sequence shown here is derived from an EMBL/GenBank/DDBJ whole genome shotgun (WGS) entry which is preliminary data.</text>
</comment>
<dbReference type="Proteomes" id="UP001283361">
    <property type="component" value="Unassembled WGS sequence"/>
</dbReference>
<keyword evidence="2" id="KW-1185">Reference proteome</keyword>
<dbReference type="EMBL" id="JAWDGP010002624">
    <property type="protein sequence ID" value="KAK3781427.1"/>
    <property type="molecule type" value="Genomic_DNA"/>
</dbReference>
<name>A0AAE1DST2_9GAST</name>